<feature type="non-terminal residue" evidence="1">
    <location>
        <position position="66"/>
    </location>
</feature>
<gene>
    <name evidence="1" type="ORF">METZ01_LOCUS109268</name>
</gene>
<proteinExistence type="predicted"/>
<accession>A0A381WV92</accession>
<reference evidence="1" key="1">
    <citation type="submission" date="2018-05" db="EMBL/GenBank/DDBJ databases">
        <authorList>
            <person name="Lanie J.A."/>
            <person name="Ng W.-L."/>
            <person name="Kazmierczak K.M."/>
            <person name="Andrzejewski T.M."/>
            <person name="Davidsen T.M."/>
            <person name="Wayne K.J."/>
            <person name="Tettelin H."/>
            <person name="Glass J.I."/>
            <person name="Rusch D."/>
            <person name="Podicherti R."/>
            <person name="Tsui H.-C.T."/>
            <person name="Winkler M.E."/>
        </authorList>
    </citation>
    <scope>NUCLEOTIDE SEQUENCE</scope>
</reference>
<organism evidence="1">
    <name type="scientific">marine metagenome</name>
    <dbReference type="NCBI Taxonomy" id="408172"/>
    <lineage>
        <taxon>unclassified sequences</taxon>
        <taxon>metagenomes</taxon>
        <taxon>ecological metagenomes</taxon>
    </lineage>
</organism>
<protein>
    <submittedName>
        <fullName evidence="1">Uncharacterized protein</fullName>
    </submittedName>
</protein>
<name>A0A381WV92_9ZZZZ</name>
<sequence length="66" mass="7860">MTHQKTISYWKLDDEDIPFALKEKILDKLRETSYVFGDWFAEDEYLCEPEIFHGFAPTAWDIDRGS</sequence>
<evidence type="ECO:0000313" key="1">
    <source>
        <dbReference type="EMBL" id="SVA56414.1"/>
    </source>
</evidence>
<dbReference type="AlphaFoldDB" id="A0A381WV92"/>
<dbReference type="EMBL" id="UINC01012996">
    <property type="protein sequence ID" value="SVA56414.1"/>
    <property type="molecule type" value="Genomic_DNA"/>
</dbReference>